<dbReference type="Gene3D" id="1.20.1260.10">
    <property type="match status" value="1"/>
</dbReference>
<sequence length="251" mass="25927">MRHGGAYPEDVSSASPGAAGVDPSVPAGVVELVGLAAYTELAEFGLLAARSVDAPTLAARQALADGAARALTRQHALLALVTDGSADAAAVVVAPFDGAFVDFDMRTRTDVWAEGLLKGVVGHGVAQDFCRTLAVGVQGHVGTSLRTVLERPAPGREAEAAAGADAEAVRLLDEVAAADEVLASRLALWGRRVVGEALSLVTTFVDARPHLTALAGDSARTLGVDADPRAWLVSRLTAEHTRRMDRLRLAA</sequence>
<gene>
    <name evidence="2" type="ORF">I598_1432</name>
</gene>
<dbReference type="InterPro" id="IPR059125">
    <property type="entry name" value="Ferritin_actino"/>
</dbReference>
<dbReference type="AlphaFoldDB" id="A0A168F7P2"/>
<dbReference type="PATRIC" id="fig|1300344.3.peg.1436"/>
<evidence type="ECO:0000259" key="1">
    <source>
        <dbReference type="Pfam" id="PF13794"/>
    </source>
</evidence>
<organism evidence="2 3">
    <name type="scientific">Isoptericola dokdonensis DS-3</name>
    <dbReference type="NCBI Taxonomy" id="1300344"/>
    <lineage>
        <taxon>Bacteria</taxon>
        <taxon>Bacillati</taxon>
        <taxon>Actinomycetota</taxon>
        <taxon>Actinomycetes</taxon>
        <taxon>Micrococcales</taxon>
        <taxon>Promicromonosporaceae</taxon>
        <taxon>Isoptericola</taxon>
    </lineage>
</organism>
<dbReference type="STRING" id="1300344.I598_1432"/>
<evidence type="ECO:0000313" key="3">
    <source>
        <dbReference type="Proteomes" id="UP000076794"/>
    </source>
</evidence>
<dbReference type="InterPro" id="IPR012347">
    <property type="entry name" value="Ferritin-like"/>
</dbReference>
<dbReference type="Proteomes" id="UP000076794">
    <property type="component" value="Chromosome"/>
</dbReference>
<keyword evidence="3" id="KW-1185">Reference proteome</keyword>
<dbReference type="KEGG" id="ido:I598_1432"/>
<accession>A0A168F7P2</accession>
<evidence type="ECO:0000313" key="2">
    <source>
        <dbReference type="EMBL" id="ANC30988.1"/>
    </source>
</evidence>
<reference evidence="2 3" key="1">
    <citation type="submission" date="2016-01" db="EMBL/GenBank/DDBJ databases">
        <title>Complete genome sequence of a soil Actinobacterium, Isoptericola dokdonensis DS-3.</title>
        <authorList>
            <person name="Kwon S.-K."/>
            <person name="Kim J.F."/>
        </authorList>
    </citation>
    <scope>NUCLEOTIDE SEQUENCE [LARGE SCALE GENOMIC DNA]</scope>
    <source>
        <strain evidence="2 3">DS-3</strain>
    </source>
</reference>
<feature type="domain" description="Ferritin-like" evidence="1">
    <location>
        <begin position="27"/>
        <end position="214"/>
    </location>
</feature>
<protein>
    <recommendedName>
        <fullName evidence="1">Ferritin-like domain-containing protein</fullName>
    </recommendedName>
</protein>
<name>A0A168F7P2_9MICO</name>
<dbReference type="Pfam" id="PF13794">
    <property type="entry name" value="MiaE_2"/>
    <property type="match status" value="1"/>
</dbReference>
<proteinExistence type="predicted"/>
<dbReference type="EMBL" id="CP014209">
    <property type="protein sequence ID" value="ANC30988.1"/>
    <property type="molecule type" value="Genomic_DNA"/>
</dbReference>